<dbReference type="SUPFAM" id="SSF52540">
    <property type="entry name" value="P-loop containing nucleoside triphosphate hydrolases"/>
    <property type="match status" value="1"/>
</dbReference>
<dbReference type="PANTHER" id="PTHR43681">
    <property type="entry name" value="TRANSMEMBRANE GTPASE FZO"/>
    <property type="match status" value="1"/>
</dbReference>
<feature type="domain" description="Dynamin N-terminal" evidence="1">
    <location>
        <begin position="40"/>
        <end position="153"/>
    </location>
</feature>
<organism evidence="2 3">
    <name type="scientific">Actinoplanes regularis</name>
    <dbReference type="NCBI Taxonomy" id="52697"/>
    <lineage>
        <taxon>Bacteria</taxon>
        <taxon>Bacillati</taxon>
        <taxon>Actinomycetota</taxon>
        <taxon>Actinomycetes</taxon>
        <taxon>Micromonosporales</taxon>
        <taxon>Micromonosporaceae</taxon>
        <taxon>Actinoplanes</taxon>
    </lineage>
</organism>
<accession>A0A239JRR0</accession>
<evidence type="ECO:0000259" key="1">
    <source>
        <dbReference type="Pfam" id="PF00350"/>
    </source>
</evidence>
<dbReference type="PRINTS" id="PR00195">
    <property type="entry name" value="DYNAMIN"/>
</dbReference>
<dbReference type="InterPro" id="IPR027417">
    <property type="entry name" value="P-loop_NTPase"/>
</dbReference>
<gene>
    <name evidence="2" type="ORF">SAMN06264365_13741</name>
</gene>
<protein>
    <submittedName>
        <fullName evidence="2">Dynamin family protein</fullName>
    </submittedName>
</protein>
<dbReference type="OrthoDB" id="4379468at2"/>
<dbReference type="InterPro" id="IPR045063">
    <property type="entry name" value="Dynamin_N"/>
</dbReference>
<dbReference type="Gene3D" id="3.40.50.300">
    <property type="entry name" value="P-loop containing nucleotide triphosphate hydrolases"/>
    <property type="match status" value="1"/>
</dbReference>
<dbReference type="RefSeq" id="WP_089299074.1">
    <property type="nucleotide sequence ID" value="NZ_BOMU01000129.1"/>
</dbReference>
<reference evidence="2 3" key="1">
    <citation type="submission" date="2017-06" db="EMBL/GenBank/DDBJ databases">
        <authorList>
            <person name="Kim H.J."/>
            <person name="Triplett B.A."/>
        </authorList>
    </citation>
    <scope>NUCLEOTIDE SEQUENCE [LARGE SCALE GENOMIC DNA]</scope>
    <source>
        <strain evidence="2 3">DSM 43151</strain>
    </source>
</reference>
<dbReference type="Proteomes" id="UP000198415">
    <property type="component" value="Unassembled WGS sequence"/>
</dbReference>
<dbReference type="PANTHER" id="PTHR43681:SF1">
    <property type="entry name" value="SARCALUMENIN"/>
    <property type="match status" value="1"/>
</dbReference>
<dbReference type="EMBL" id="FZNR01000037">
    <property type="protein sequence ID" value="SNT08537.1"/>
    <property type="molecule type" value="Genomic_DNA"/>
</dbReference>
<dbReference type="InterPro" id="IPR051943">
    <property type="entry name" value="TRAFAC_Dynamin-like_GTPase"/>
</dbReference>
<dbReference type="Pfam" id="PF00350">
    <property type="entry name" value="Dynamin_N"/>
    <property type="match status" value="1"/>
</dbReference>
<name>A0A239JRR0_9ACTN</name>
<evidence type="ECO:0000313" key="2">
    <source>
        <dbReference type="EMBL" id="SNT08537.1"/>
    </source>
</evidence>
<proteinExistence type="predicted"/>
<evidence type="ECO:0000313" key="3">
    <source>
        <dbReference type="Proteomes" id="UP000198415"/>
    </source>
</evidence>
<keyword evidence="3" id="KW-1185">Reference proteome</keyword>
<dbReference type="InterPro" id="IPR022812">
    <property type="entry name" value="Dynamin"/>
</dbReference>
<dbReference type="AlphaFoldDB" id="A0A239JRR0"/>
<sequence>MTATSELAALCATTSARLTEPSLADRVRAVARQLDAPLEIAVAGAVSSGKSTMVNALLGIRIAAVDAGECTRIVTRYGYSADHGSVEVQPRRGRVRALRLDGDGRLPRELGLPAEEIRAVRVGLDLPLLRNLTIVDTPGIDTVAVDNEAAARRMVFGTDGAGRAQALVYVLRQLRRFDSDTLAEFRALSATCGLSGANTLVVLSQIDRRGDAGDPWPVARRLAANAQDRIRLSAYDVVPVVGLIAETALTRALSGADLAALGELARLDPLDLDDALLDLTTFRDTADLPVTVETRRRLVDRLHRYGLLVAVRLLRARPTAGLDDLYRELLAHSGFGAMTGDAGIGHFLHHAEHLKCFAALADLRRISRLPCTAADRPALDTLATAVDAHHPGSPLHQLRIFAAVDAAARGALPLDDDLTTALLRLARHDDPARRLGLDPGTAPAGIAAAARAAAACWRTRMSLAGPVGGTAHRAVQDVLALLEELAREAPSPVAVDPATVEPVLDSPALPAEHRKALADLLAGATAAAQVGAAANAPAAEVTRRAGALAARFRALLHGRPLPTAERRAVTVARDAYETIGTAP</sequence>